<evidence type="ECO:0000313" key="2">
    <source>
        <dbReference type="Proteomes" id="UP001152747"/>
    </source>
</evidence>
<keyword evidence="2" id="KW-1185">Reference proteome</keyword>
<protein>
    <submittedName>
        <fullName evidence="1">Uncharacterized protein</fullName>
    </submittedName>
</protein>
<comment type="caution">
    <text evidence="1">The sequence shown here is derived from an EMBL/GenBank/DDBJ whole genome shotgun (WGS) entry which is preliminary data.</text>
</comment>
<name>A0A9P1IAV9_9PELO</name>
<dbReference type="EMBL" id="CANHGI010000002">
    <property type="protein sequence ID" value="CAI5441468.1"/>
    <property type="molecule type" value="Genomic_DNA"/>
</dbReference>
<proteinExistence type="predicted"/>
<dbReference type="AlphaFoldDB" id="A0A9P1IAV9"/>
<dbReference type="OrthoDB" id="5810718at2759"/>
<organism evidence="1 2">
    <name type="scientific">Caenorhabditis angaria</name>
    <dbReference type="NCBI Taxonomy" id="860376"/>
    <lineage>
        <taxon>Eukaryota</taxon>
        <taxon>Metazoa</taxon>
        <taxon>Ecdysozoa</taxon>
        <taxon>Nematoda</taxon>
        <taxon>Chromadorea</taxon>
        <taxon>Rhabditida</taxon>
        <taxon>Rhabditina</taxon>
        <taxon>Rhabditomorpha</taxon>
        <taxon>Rhabditoidea</taxon>
        <taxon>Rhabditidae</taxon>
        <taxon>Peloderinae</taxon>
        <taxon>Caenorhabditis</taxon>
    </lineage>
</organism>
<reference evidence="1" key="1">
    <citation type="submission" date="2022-11" db="EMBL/GenBank/DDBJ databases">
        <authorList>
            <person name="Kikuchi T."/>
        </authorList>
    </citation>
    <scope>NUCLEOTIDE SEQUENCE</scope>
    <source>
        <strain evidence="1">PS1010</strain>
    </source>
</reference>
<evidence type="ECO:0000313" key="1">
    <source>
        <dbReference type="EMBL" id="CAI5441468.1"/>
    </source>
</evidence>
<accession>A0A9P1IAV9</accession>
<dbReference type="Proteomes" id="UP001152747">
    <property type="component" value="Unassembled WGS sequence"/>
</dbReference>
<gene>
    <name evidence="1" type="ORF">CAMP_LOCUS4105</name>
</gene>
<sequence length="297" mass="35144">MDIWLPILSTRLEASEYEFTSDFIGGKILTYKDYFDEESYSGWLIHLYFKPVEFEDRPFIADVVIRYGNRRREIMSNLVKNNTFLGHVRSKEKKGRLIVAARMRKTLCELDLSQPSSSRQFIIQNFDHRMNDSVLYYVNIAKLDMIGGALFKKWKASSDSNLLTVIENFENEQLRVLMEATAKFDDLVIIRHSIDRLIAIARRYRMHKLMRAIEEYLCETKLLNWDQKILMALQYRMSPLYVQIQRKYLLSPWTILCRVQRLLISNQYKTDSSDPYELLHKHMLELVMLSGDNICVG</sequence>